<dbReference type="GO" id="GO:0000922">
    <property type="term" value="C:spindle pole"/>
    <property type="evidence" value="ECO:0007669"/>
    <property type="project" value="InterPro"/>
</dbReference>
<dbReference type="GO" id="GO:0051011">
    <property type="term" value="F:microtubule minus-end binding"/>
    <property type="evidence" value="ECO:0007669"/>
    <property type="project" value="TreeGrafter"/>
</dbReference>
<accession>A0AAE1DC92</accession>
<dbReference type="PANTHER" id="PTHR19302">
    <property type="entry name" value="GAMMA TUBULIN COMPLEX PROTEIN"/>
    <property type="match status" value="1"/>
</dbReference>
<dbReference type="GO" id="GO:0043015">
    <property type="term" value="F:gamma-tubulin binding"/>
    <property type="evidence" value="ECO:0007669"/>
    <property type="project" value="InterPro"/>
</dbReference>
<dbReference type="InterPro" id="IPR042241">
    <property type="entry name" value="GCP_C_sf"/>
</dbReference>
<dbReference type="Pfam" id="PF17681">
    <property type="entry name" value="GCP_N_terminal"/>
    <property type="match status" value="1"/>
</dbReference>
<keyword evidence="10" id="KW-1185">Reference proteome</keyword>
<reference evidence="9" key="1">
    <citation type="journal article" date="2023" name="G3 (Bethesda)">
        <title>A reference genome for the long-term kleptoplast-retaining sea slug Elysia crispata morphotype clarki.</title>
        <authorList>
            <person name="Eastman K.E."/>
            <person name="Pendleton A.L."/>
            <person name="Shaikh M.A."/>
            <person name="Suttiyut T."/>
            <person name="Ogas R."/>
            <person name="Tomko P."/>
            <person name="Gavelis G."/>
            <person name="Widhalm J.R."/>
            <person name="Wisecaver J.H."/>
        </authorList>
    </citation>
    <scope>NUCLEOTIDE SEQUENCE</scope>
    <source>
        <strain evidence="9">ECLA1</strain>
    </source>
</reference>
<feature type="region of interest" description="Disordered" evidence="6">
    <location>
        <begin position="168"/>
        <end position="197"/>
    </location>
</feature>
<comment type="similarity">
    <text evidence="2">Belongs to the TUBGCP family.</text>
</comment>
<dbReference type="EMBL" id="JAWDGP010004468">
    <property type="protein sequence ID" value="KAK3764128.1"/>
    <property type="molecule type" value="Genomic_DNA"/>
</dbReference>
<evidence type="ECO:0000259" key="7">
    <source>
        <dbReference type="Pfam" id="PF04130"/>
    </source>
</evidence>
<gene>
    <name evidence="9" type="ORF">RRG08_039298</name>
</gene>
<dbReference type="Gene3D" id="1.20.120.1900">
    <property type="entry name" value="Gamma-tubulin complex, C-terminal domain"/>
    <property type="match status" value="1"/>
</dbReference>
<dbReference type="InterPro" id="IPR040457">
    <property type="entry name" value="GCP_C"/>
</dbReference>
<evidence type="ECO:0000256" key="4">
    <source>
        <dbReference type="ARBA" id="ARBA00022701"/>
    </source>
</evidence>
<protein>
    <recommendedName>
        <fullName evidence="11">Gamma-tubulin complex component</fullName>
    </recommendedName>
</protein>
<dbReference type="GO" id="GO:0031122">
    <property type="term" value="P:cytoplasmic microtubule organization"/>
    <property type="evidence" value="ECO:0007669"/>
    <property type="project" value="TreeGrafter"/>
</dbReference>
<dbReference type="GO" id="GO:0051321">
    <property type="term" value="P:meiotic cell cycle"/>
    <property type="evidence" value="ECO:0007669"/>
    <property type="project" value="TreeGrafter"/>
</dbReference>
<proteinExistence type="inferred from homology"/>
<dbReference type="GO" id="GO:0007020">
    <property type="term" value="P:microtubule nucleation"/>
    <property type="evidence" value="ECO:0007669"/>
    <property type="project" value="InterPro"/>
</dbReference>
<evidence type="ECO:0000259" key="8">
    <source>
        <dbReference type="Pfam" id="PF17681"/>
    </source>
</evidence>
<name>A0AAE1DC92_9GAST</name>
<dbReference type="InterPro" id="IPR041470">
    <property type="entry name" value="GCP_N"/>
</dbReference>
<keyword evidence="5" id="KW-0206">Cytoskeleton</keyword>
<dbReference type="Proteomes" id="UP001283361">
    <property type="component" value="Unassembled WGS sequence"/>
</dbReference>
<evidence type="ECO:0000256" key="2">
    <source>
        <dbReference type="ARBA" id="ARBA00010337"/>
    </source>
</evidence>
<organism evidence="9 10">
    <name type="scientific">Elysia crispata</name>
    <name type="common">lettuce slug</name>
    <dbReference type="NCBI Taxonomy" id="231223"/>
    <lineage>
        <taxon>Eukaryota</taxon>
        <taxon>Metazoa</taxon>
        <taxon>Spiralia</taxon>
        <taxon>Lophotrochozoa</taxon>
        <taxon>Mollusca</taxon>
        <taxon>Gastropoda</taxon>
        <taxon>Heterobranchia</taxon>
        <taxon>Euthyneura</taxon>
        <taxon>Panpulmonata</taxon>
        <taxon>Sacoglossa</taxon>
        <taxon>Placobranchoidea</taxon>
        <taxon>Plakobranchidae</taxon>
        <taxon>Elysia</taxon>
    </lineage>
</organism>
<feature type="compositionally biased region" description="Low complexity" evidence="6">
    <location>
        <begin position="171"/>
        <end position="187"/>
    </location>
</feature>
<evidence type="ECO:0000313" key="9">
    <source>
        <dbReference type="EMBL" id="KAK3764128.1"/>
    </source>
</evidence>
<dbReference type="AlphaFoldDB" id="A0AAE1DC92"/>
<dbReference type="GO" id="GO:0051225">
    <property type="term" value="P:spindle assembly"/>
    <property type="evidence" value="ECO:0007669"/>
    <property type="project" value="TreeGrafter"/>
</dbReference>
<evidence type="ECO:0000313" key="10">
    <source>
        <dbReference type="Proteomes" id="UP001283361"/>
    </source>
</evidence>
<keyword evidence="3" id="KW-0963">Cytoplasm</keyword>
<evidence type="ECO:0000256" key="1">
    <source>
        <dbReference type="ARBA" id="ARBA00004245"/>
    </source>
</evidence>
<dbReference type="GO" id="GO:0005874">
    <property type="term" value="C:microtubule"/>
    <property type="evidence" value="ECO:0007669"/>
    <property type="project" value="UniProtKB-KW"/>
</dbReference>
<evidence type="ECO:0008006" key="11">
    <source>
        <dbReference type="Google" id="ProtNLM"/>
    </source>
</evidence>
<dbReference type="InterPro" id="IPR007259">
    <property type="entry name" value="GCP"/>
</dbReference>
<feature type="domain" description="Gamma tubulin complex component C-terminal" evidence="7">
    <location>
        <begin position="577"/>
        <end position="910"/>
    </location>
</feature>
<feature type="domain" description="Gamma tubulin complex component protein N-terminal" evidence="8">
    <location>
        <begin position="274"/>
        <end position="573"/>
    </location>
</feature>
<evidence type="ECO:0000256" key="5">
    <source>
        <dbReference type="ARBA" id="ARBA00023212"/>
    </source>
</evidence>
<feature type="region of interest" description="Disordered" evidence="6">
    <location>
        <begin position="237"/>
        <end position="262"/>
    </location>
</feature>
<feature type="compositionally biased region" description="Basic and acidic residues" evidence="6">
    <location>
        <begin position="188"/>
        <end position="197"/>
    </location>
</feature>
<evidence type="ECO:0000256" key="3">
    <source>
        <dbReference type="ARBA" id="ARBA00022490"/>
    </source>
</evidence>
<evidence type="ECO:0000256" key="6">
    <source>
        <dbReference type="SAM" id="MobiDB-lite"/>
    </source>
</evidence>
<comment type="subcellular location">
    <subcellularLocation>
        <location evidence="1">Cytoplasm</location>
        <location evidence="1">Cytoskeleton</location>
    </subcellularLocation>
</comment>
<dbReference type="PANTHER" id="PTHR19302:SF14">
    <property type="entry name" value="GAMMA-TUBULIN COMPLEX COMPONENT 3"/>
    <property type="match status" value="1"/>
</dbReference>
<dbReference type="GO" id="GO:0000930">
    <property type="term" value="C:gamma-tubulin complex"/>
    <property type="evidence" value="ECO:0007669"/>
    <property type="project" value="TreeGrafter"/>
</dbReference>
<dbReference type="GO" id="GO:0000278">
    <property type="term" value="P:mitotic cell cycle"/>
    <property type="evidence" value="ECO:0007669"/>
    <property type="project" value="TreeGrafter"/>
</dbReference>
<keyword evidence="4" id="KW-0493">Microtubule</keyword>
<dbReference type="Pfam" id="PF04130">
    <property type="entry name" value="GCP_C_terminal"/>
    <property type="match status" value="1"/>
</dbReference>
<sequence length="935" mass="106474">MASSHPILKDGEHGHLHYHLTSELPGTLYRLCRSVTHLNGDAVLPLYNYARRTLSSMDMDGCRKGADEYHIMERLKKALVHSGREIDAAHLAELHRRLQSQVLLKNRASVLSFLAQLSNVDAKNTKGKLSSTAFFKESLPEHRVSTPYTGRDKESHLSGRERENISALTISSVSSAHTGGSSGFSSIRGREIGSGDHQRTVPQAFIPSHLTTPAAKRDQLVSRVGNILRAVSLHDHRDANDSRQRSVAIHGSNPQALIPRGDNISSKSWEQKLIKDMIFVLQGIEGQWIKFDTTKNVFKVDSGAGISKAFRQQILHYSMCGLFYNMIKAYTDNHSTDKAFGLVGQSFCSALHQELTEYLRLIAVIEAQLQQDMDPCLEETSSALTFGRLQVWLYDPLVHLKWLAALVATSKGKKGGALTSHIFAYTQHGSSPQNSLFSHLLTVVSQPIYATLLRWMYDGELEDTYHEFFVASDPTVRNEQLWHDKYSLRKSMIPSFISMTQASRILLTGKSINFLRQVCEDRTPIKGREVAMKLDLTQAASMFSQDQNSDFQLMLDTVYEVTSQHLLNVLQNKYKFLEHLKAMRRYLLLGQGDFIRHLMDLLEEDLAKPASNLYLHNLTGILETAIRATNAQFDDADILRRLDVRLLDVSPGDTGWDVFSLEYGVDGPIRTVFTPECKIMYLRVFNFMWRAKRMEYVLAQIWKGQVSSQHGLGNDLKTELSQVLHQCHMITSSMTHFIKQVQYYINFEVLECAWDELLTKVNEAQDLDYIIAAHQVFLDTVLGRCLLNEKSREILQLLRTLFDLIIQFETAQGVFYDAVSSEAVTRSGFERAKRERVRKGEWELTEEIEREERSRRHAFLTSIIPSTRAKLQVLSTAYQDTVKQFLKMVASHPDASLRFLCFRLDFNEHYKVSSSPLSKPWIPALCYLYIQYSAN</sequence>
<comment type="caution">
    <text evidence="9">The sequence shown here is derived from an EMBL/GenBank/DDBJ whole genome shotgun (WGS) entry which is preliminary data.</text>
</comment>